<sequence>MLEHLSTKPLPRRVYRGLKDRDVLRREVTWGGSSFVRVPRDAIISITNVGGGAPCWVTTLSDTAPTATPKALDLAGATARLDPARFDARQLAARLAARGASLDTVRIAPIFDASTEPGAHFVTRATEDTTLCIIAPIAPEYVITGGGSSFAVEVKLPASAGPDALLPEPMGRVVEEWRIDRATARAYTVKAGQFIQVIDVEGQQCSDFMAMRASALDAGIERFIDSTVTRTKARSAYPLPGLFDKFYDQDIRPLLAVRQDTVGRHDTFALACTANGYEERGFPGHINCSDNISDAYAPYGIGARPAWPAINFFFNSWIDAGHHGLASDEAWSRAGDYVVMQALTDLVCVSTACPDDVDPINGWNPTDIHLRIYEADSPITHAVTWRAQPDEAGQMTRHSAFHPRTSALTRSFDVARDMWMPRHYDATGAVGEYWACRRAATLQDMSGLRKYDIVGPDAEALLQACLTRDVSKLAQHRGLYALICDARGQVLDDGTLFRIEPHVFRWCCGSDESGLHLAEEAARLGLSVHVRALGTKMANLALQGPASRDILREVCTIQPSRPALDAVKWFGFTIARIGGPQGPAVMLCRTGFTGELGYEVFCDESDALAVWDALIQAGAPHGMVPMGGHALDMLRIEAGLMIMGAEFGPGADALESGLGFAVDFRKEAFIGRDALQRNAQAERRRLVGLMLTGAEPPVHGDPVFDGRIEIGTVTSGCHSPQLGHAIAMARVPVELSEPGTVLEIGRLDGHLKRLPATVTTLPFLDPKREKARA</sequence>
<proteinExistence type="predicted"/>
<evidence type="ECO:0000259" key="2">
    <source>
        <dbReference type="Pfam" id="PF08669"/>
    </source>
</evidence>
<comment type="caution">
    <text evidence="4">The sequence shown here is derived from an EMBL/GenBank/DDBJ whole genome shotgun (WGS) entry which is preliminary data.</text>
</comment>
<reference evidence="4 5" key="1">
    <citation type="journal article" date="2015" name="Int. J. Syst. Evol. Microbiol.">
        <title>Aestuariivita atlantica sp. nov., isolated from deep sea sediment of the Atlantic Ocean.</title>
        <authorList>
            <person name="Li G."/>
            <person name="Lai Q."/>
            <person name="Du Y."/>
            <person name="Liu X."/>
            <person name="Sun F."/>
            <person name="Shao Z."/>
        </authorList>
    </citation>
    <scope>NUCLEOTIDE SEQUENCE [LARGE SCALE GENOMIC DNA]</scope>
    <source>
        <strain evidence="4 5">22II-S11-z3</strain>
    </source>
</reference>
<feature type="domain" description="GCVT N-terminal" evidence="1">
    <location>
        <begin position="404"/>
        <end position="666"/>
    </location>
</feature>
<evidence type="ECO:0000313" key="5">
    <source>
        <dbReference type="Proteomes" id="UP000036938"/>
    </source>
</evidence>
<feature type="domain" description="Aminomethyltransferase C-terminal" evidence="2">
    <location>
        <begin position="684"/>
        <end position="765"/>
    </location>
</feature>
<evidence type="ECO:0000259" key="3">
    <source>
        <dbReference type="Pfam" id="PF09347"/>
    </source>
</evidence>
<dbReference type="InterPro" id="IPR027266">
    <property type="entry name" value="TrmE/GcvT-like"/>
</dbReference>
<name>A0A0L1JT75_9RHOB</name>
<dbReference type="Pfam" id="PF01571">
    <property type="entry name" value="GCV_T"/>
    <property type="match status" value="1"/>
</dbReference>
<dbReference type="GO" id="GO:0032259">
    <property type="term" value="P:methylation"/>
    <property type="evidence" value="ECO:0007669"/>
    <property type="project" value="UniProtKB-KW"/>
</dbReference>
<dbReference type="SUPFAM" id="SSF103025">
    <property type="entry name" value="Folate-binding domain"/>
    <property type="match status" value="1"/>
</dbReference>
<dbReference type="InterPro" id="IPR013977">
    <property type="entry name" value="GcvT_C"/>
</dbReference>
<dbReference type="PATRIC" id="fig|1317121.7.peg.1606"/>
<feature type="domain" description="DUF1989" evidence="3">
    <location>
        <begin position="179"/>
        <end position="347"/>
    </location>
</feature>
<accession>A0A0L1JT75</accession>
<dbReference type="GO" id="GO:0008168">
    <property type="term" value="F:methyltransferase activity"/>
    <property type="evidence" value="ECO:0007669"/>
    <property type="project" value="UniProtKB-KW"/>
</dbReference>
<dbReference type="OrthoDB" id="9772660at2"/>
<keyword evidence="5" id="KW-1185">Reference proteome</keyword>
<dbReference type="InterPro" id="IPR018959">
    <property type="entry name" value="DUF1989"/>
</dbReference>
<dbReference type="STRING" id="1317121.ATO11_06130"/>
<dbReference type="InterPro" id="IPR029043">
    <property type="entry name" value="GcvT/YgfZ_C"/>
</dbReference>
<dbReference type="RefSeq" id="WP_050529932.1">
    <property type="nucleotide sequence ID" value="NZ_AQQZ01000002.1"/>
</dbReference>
<evidence type="ECO:0000313" key="4">
    <source>
        <dbReference type="EMBL" id="KNG94940.1"/>
    </source>
</evidence>
<dbReference type="Gene3D" id="3.30.1360.120">
    <property type="entry name" value="Probable tRNA modification gtpase trme, domain 1"/>
    <property type="match status" value="1"/>
</dbReference>
<keyword evidence="4" id="KW-0489">Methyltransferase</keyword>
<dbReference type="PANTHER" id="PTHR43757:SF2">
    <property type="entry name" value="AMINOMETHYLTRANSFERASE, MITOCHONDRIAL"/>
    <property type="match status" value="1"/>
</dbReference>
<dbReference type="EMBL" id="AQQZ01000002">
    <property type="protein sequence ID" value="KNG94940.1"/>
    <property type="molecule type" value="Genomic_DNA"/>
</dbReference>
<evidence type="ECO:0000259" key="1">
    <source>
        <dbReference type="Pfam" id="PF01571"/>
    </source>
</evidence>
<dbReference type="AlphaFoldDB" id="A0A0L1JT75"/>
<gene>
    <name evidence="4" type="ORF">ATO11_06130</name>
</gene>
<dbReference type="Proteomes" id="UP000036938">
    <property type="component" value="Unassembled WGS sequence"/>
</dbReference>
<dbReference type="Pfam" id="PF08669">
    <property type="entry name" value="GCV_T_C"/>
    <property type="match status" value="1"/>
</dbReference>
<dbReference type="Pfam" id="PF09347">
    <property type="entry name" value="DUF1989"/>
    <property type="match status" value="1"/>
</dbReference>
<organism evidence="4 5">
    <name type="scientific">Pseudaestuariivita atlantica</name>
    <dbReference type="NCBI Taxonomy" id="1317121"/>
    <lineage>
        <taxon>Bacteria</taxon>
        <taxon>Pseudomonadati</taxon>
        <taxon>Pseudomonadota</taxon>
        <taxon>Alphaproteobacteria</taxon>
        <taxon>Rhodobacterales</taxon>
        <taxon>Paracoccaceae</taxon>
        <taxon>Pseudaestuariivita</taxon>
    </lineage>
</organism>
<protein>
    <submittedName>
        <fullName evidence="4">Aminomethyltransferase</fullName>
    </submittedName>
</protein>
<dbReference type="InterPro" id="IPR028896">
    <property type="entry name" value="GcvT/YgfZ/DmdA"/>
</dbReference>
<dbReference type="InterPro" id="IPR006222">
    <property type="entry name" value="GCVT_N"/>
</dbReference>
<dbReference type="PANTHER" id="PTHR43757">
    <property type="entry name" value="AMINOMETHYLTRANSFERASE"/>
    <property type="match status" value="1"/>
</dbReference>
<dbReference type="SUPFAM" id="SSF101790">
    <property type="entry name" value="Aminomethyltransferase beta-barrel domain"/>
    <property type="match status" value="1"/>
</dbReference>
<keyword evidence="4" id="KW-0808">Transferase</keyword>